<keyword evidence="2" id="KW-1133">Transmembrane helix</keyword>
<feature type="transmembrane region" description="Helical" evidence="2">
    <location>
        <begin position="404"/>
        <end position="424"/>
    </location>
</feature>
<evidence type="ECO:0000259" key="4">
    <source>
        <dbReference type="Pfam" id="PF19040"/>
    </source>
</evidence>
<feature type="transmembrane region" description="Helical" evidence="2">
    <location>
        <begin position="38"/>
        <end position="59"/>
    </location>
</feature>
<organism evidence="5 6">
    <name type="scientific">Pseudoglutamicibacter albus</name>
    <dbReference type="NCBI Taxonomy" id="98671"/>
    <lineage>
        <taxon>Bacteria</taxon>
        <taxon>Bacillati</taxon>
        <taxon>Actinomycetota</taxon>
        <taxon>Actinomycetes</taxon>
        <taxon>Micrococcales</taxon>
        <taxon>Micrococcaceae</taxon>
        <taxon>Pseudoglutamicibacter</taxon>
    </lineage>
</organism>
<evidence type="ECO:0000256" key="1">
    <source>
        <dbReference type="SAM" id="MobiDB-lite"/>
    </source>
</evidence>
<feature type="transmembrane region" description="Helical" evidence="2">
    <location>
        <begin position="179"/>
        <end position="195"/>
    </location>
</feature>
<feature type="transmembrane region" description="Helical" evidence="2">
    <location>
        <begin position="202"/>
        <end position="220"/>
    </location>
</feature>
<proteinExistence type="predicted"/>
<protein>
    <submittedName>
        <fullName evidence="5">Peptidoglycan/LPS O-acetylase OafA/YrhL</fullName>
    </submittedName>
</protein>
<dbReference type="Pfam" id="PF19040">
    <property type="entry name" value="SGNH"/>
    <property type="match status" value="1"/>
</dbReference>
<dbReference type="InterPro" id="IPR050879">
    <property type="entry name" value="Acyltransferase_3"/>
</dbReference>
<dbReference type="Pfam" id="PF01757">
    <property type="entry name" value="Acyl_transf_3"/>
    <property type="match status" value="1"/>
</dbReference>
<dbReference type="InterPro" id="IPR002656">
    <property type="entry name" value="Acyl_transf_3_dom"/>
</dbReference>
<accession>A0ABU1Z1R6</accession>
<dbReference type="Proteomes" id="UP001180715">
    <property type="component" value="Unassembled WGS sequence"/>
</dbReference>
<evidence type="ECO:0000256" key="2">
    <source>
        <dbReference type="SAM" id="Phobius"/>
    </source>
</evidence>
<dbReference type="PANTHER" id="PTHR23028:SF53">
    <property type="entry name" value="ACYL_TRANSF_3 DOMAIN-CONTAINING PROTEIN"/>
    <property type="match status" value="1"/>
</dbReference>
<name>A0ABU1Z1R6_9MICC</name>
<feature type="domain" description="SGNH" evidence="4">
    <location>
        <begin position="514"/>
        <end position="737"/>
    </location>
</feature>
<feature type="domain" description="Acyltransferase 3" evidence="3">
    <location>
        <begin position="41"/>
        <end position="380"/>
    </location>
</feature>
<feature type="transmembrane region" description="Helical" evidence="2">
    <location>
        <begin position="240"/>
        <end position="257"/>
    </location>
</feature>
<dbReference type="InterPro" id="IPR043968">
    <property type="entry name" value="SGNH"/>
</dbReference>
<keyword evidence="6" id="KW-1185">Reference proteome</keyword>
<comment type="caution">
    <text evidence="5">The sequence shown here is derived from an EMBL/GenBank/DDBJ whole genome shotgun (WGS) entry which is preliminary data.</text>
</comment>
<feature type="transmembrane region" description="Helical" evidence="2">
    <location>
        <begin position="277"/>
        <end position="296"/>
    </location>
</feature>
<feature type="transmembrane region" description="Helical" evidence="2">
    <location>
        <begin position="337"/>
        <end position="359"/>
    </location>
</feature>
<sequence>MSNNATTIQGDGARGLDRRGQNTHGQDAPQKRRDGRKFLPEVQALRAIAVFAVVAWHFYPRAVPGGFVGVDIFFVISGFLITSKLLRDAEVHGKINLAEFWAARIRRIMPAATVTACVIIVATFIWWPTEQWEQVSRQGIASLLSIVNWVLAVDSVDYLASDNAPTAFQHYWSLSVEEQFYVLWPLVVILAVWLARRIGLTVRAYAIVLFSAVILASFVWAEYRVRSNDPAAYFITTTRVWELALGGLIAALAPYILKDDSGKGKQRMGGGVSWRAVLALAGLAAMCWSILTYTHATPFPGASAAVPVLGAVAVIIAGRTSGALSLNWLVDWAPVQWLGKVSFSLYLWHWPVYMVFVQITEHKPYWWQVPVLMLISCVLAHVSWRWVEEPARQWKRLKVSPAPAWIAGGVATLVAVAVAVTPIVRADAINREQKELAAELLKGERPEFAAGSWDPVIKKSGAQKLDAGHPDSPGGRLVTEEERADELPAALTYGSVITPTPAEAEDDARTDQECFAGNGKKHTPRCVKGKEDGEKTIAIMGDSHARMLVEPLEELAKHHDWRIITYTKASCPMSLEPRELGKADERCVEPNKESIQRVVEDEPDVIITKNFAGSTFRGDAADGYERTFKELQKSGAQLVVVRDTPVPSRDDDIPIPRTCVSGSMDKPHECDFSVEQGLLDDPAVEAAGRLDDVYFLDMTDYFCSKDECSVVAGNTLIYRDGNHVTNTYLRSLAPVLERRLPQQLRDHKD</sequence>
<feature type="transmembrane region" description="Helical" evidence="2">
    <location>
        <begin position="65"/>
        <end position="86"/>
    </location>
</feature>
<evidence type="ECO:0000313" key="5">
    <source>
        <dbReference type="EMBL" id="MDR7294523.1"/>
    </source>
</evidence>
<dbReference type="EMBL" id="JAVDXX010000001">
    <property type="protein sequence ID" value="MDR7294523.1"/>
    <property type="molecule type" value="Genomic_DNA"/>
</dbReference>
<gene>
    <name evidence="5" type="ORF">J2S67_001791</name>
</gene>
<feature type="transmembrane region" description="Helical" evidence="2">
    <location>
        <begin position="107"/>
        <end position="127"/>
    </location>
</feature>
<feature type="transmembrane region" description="Helical" evidence="2">
    <location>
        <begin position="308"/>
        <end position="330"/>
    </location>
</feature>
<feature type="transmembrane region" description="Helical" evidence="2">
    <location>
        <begin position="365"/>
        <end position="384"/>
    </location>
</feature>
<keyword evidence="2" id="KW-0812">Transmembrane</keyword>
<dbReference type="RefSeq" id="WP_310248375.1">
    <property type="nucleotide sequence ID" value="NZ_JAVDXX010000001.1"/>
</dbReference>
<evidence type="ECO:0000313" key="6">
    <source>
        <dbReference type="Proteomes" id="UP001180715"/>
    </source>
</evidence>
<feature type="region of interest" description="Disordered" evidence="1">
    <location>
        <begin position="1"/>
        <end position="33"/>
    </location>
</feature>
<evidence type="ECO:0000259" key="3">
    <source>
        <dbReference type="Pfam" id="PF01757"/>
    </source>
</evidence>
<reference evidence="5" key="1">
    <citation type="submission" date="2023-07" db="EMBL/GenBank/DDBJ databases">
        <title>Sequencing the genomes of 1000 actinobacteria strains.</title>
        <authorList>
            <person name="Klenk H.-P."/>
        </authorList>
    </citation>
    <scope>NUCLEOTIDE SEQUENCE</scope>
    <source>
        <strain evidence="5">DSM 13068</strain>
    </source>
</reference>
<dbReference type="PANTHER" id="PTHR23028">
    <property type="entry name" value="ACETYLTRANSFERASE"/>
    <property type="match status" value="1"/>
</dbReference>
<keyword evidence="2" id="KW-0472">Membrane</keyword>